<evidence type="ECO:0000256" key="4">
    <source>
        <dbReference type="ARBA" id="ARBA00022692"/>
    </source>
</evidence>
<sequence length="239" mass="26614">MIPIGDRNPTRNFVFINYVLLLANIAVFVYELQLGGRLDTFIERWGVRSPEVIALLGGQLSMLQPVLLKSLVSMFLHGGWLHIIFNMLFLWIFGDNVEDNFGSFGYLIFYVLCGFGAVLAQAFLTPSADIPSIGASGAISGVLAAYLLLYPRASVRAILPIPILFLFSFFVPAWLMIIVWFGGQLLNGYAVLTNAAEMTGGVAYGAHVGGFVAGLILTFFFRRSQRAPRYESYQYYRQR</sequence>
<evidence type="ECO:0000256" key="3">
    <source>
        <dbReference type="ARBA" id="ARBA00022519"/>
    </source>
</evidence>
<evidence type="ECO:0000256" key="6">
    <source>
        <dbReference type="ARBA" id="ARBA00023136"/>
    </source>
</evidence>
<gene>
    <name evidence="9" type="ORF">SE17_15470</name>
</gene>
<comment type="subcellular location">
    <subcellularLocation>
        <location evidence="1">Membrane</location>
        <topology evidence="1">Multi-pass membrane protein</topology>
    </subcellularLocation>
</comment>
<protein>
    <recommendedName>
        <fullName evidence="8">Peptidase S54 rhomboid domain-containing protein</fullName>
    </recommendedName>
</protein>
<comment type="caution">
    <text evidence="9">The sequence shown here is derived from an EMBL/GenBank/DDBJ whole genome shotgun (WGS) entry which is preliminary data.</text>
</comment>
<keyword evidence="2" id="KW-1003">Cell membrane</keyword>
<evidence type="ECO:0000259" key="8">
    <source>
        <dbReference type="Pfam" id="PF01694"/>
    </source>
</evidence>
<keyword evidence="4 7" id="KW-0812">Transmembrane</keyword>
<name>A0A0P9DA16_9CHLR</name>
<feature type="transmembrane region" description="Helical" evidence="7">
    <location>
        <begin position="202"/>
        <end position="221"/>
    </location>
</feature>
<dbReference type="GO" id="GO:0016020">
    <property type="term" value="C:membrane"/>
    <property type="evidence" value="ECO:0007669"/>
    <property type="project" value="UniProtKB-SubCell"/>
</dbReference>
<dbReference type="Gene3D" id="1.20.1540.10">
    <property type="entry name" value="Rhomboid-like"/>
    <property type="match status" value="1"/>
</dbReference>
<evidence type="ECO:0000313" key="9">
    <source>
        <dbReference type="EMBL" id="KPV52443.1"/>
    </source>
</evidence>
<dbReference type="PANTHER" id="PTHR43066">
    <property type="entry name" value="RHOMBOID-RELATED PROTEIN"/>
    <property type="match status" value="1"/>
</dbReference>
<feature type="transmembrane region" description="Helical" evidence="7">
    <location>
        <begin position="104"/>
        <end position="124"/>
    </location>
</feature>
<dbReference type="EMBL" id="LJCR01000542">
    <property type="protein sequence ID" value="KPV52443.1"/>
    <property type="molecule type" value="Genomic_DNA"/>
</dbReference>
<keyword evidence="10" id="KW-1185">Reference proteome</keyword>
<feature type="transmembrane region" description="Helical" evidence="7">
    <location>
        <begin position="161"/>
        <end position="182"/>
    </location>
</feature>
<dbReference type="AlphaFoldDB" id="A0A0P9DA16"/>
<dbReference type="Proteomes" id="UP000050509">
    <property type="component" value="Unassembled WGS sequence"/>
</dbReference>
<keyword evidence="5 7" id="KW-1133">Transmembrane helix</keyword>
<organism evidence="9 10">
    <name type="scientific">Kouleothrix aurantiaca</name>
    <dbReference type="NCBI Taxonomy" id="186479"/>
    <lineage>
        <taxon>Bacteria</taxon>
        <taxon>Bacillati</taxon>
        <taxon>Chloroflexota</taxon>
        <taxon>Chloroflexia</taxon>
        <taxon>Chloroflexales</taxon>
        <taxon>Roseiflexineae</taxon>
        <taxon>Roseiflexaceae</taxon>
        <taxon>Kouleothrix</taxon>
    </lineage>
</organism>
<dbReference type="GO" id="GO:0004252">
    <property type="term" value="F:serine-type endopeptidase activity"/>
    <property type="evidence" value="ECO:0007669"/>
    <property type="project" value="InterPro"/>
</dbReference>
<reference evidence="9 10" key="1">
    <citation type="submission" date="2015-09" db="EMBL/GenBank/DDBJ databases">
        <title>Draft genome sequence of Kouleothrix aurantiaca JCM 19913.</title>
        <authorList>
            <person name="Hemp J."/>
        </authorList>
    </citation>
    <scope>NUCLEOTIDE SEQUENCE [LARGE SCALE GENOMIC DNA]</scope>
    <source>
        <strain evidence="9 10">COM-B</strain>
    </source>
</reference>
<dbReference type="InterPro" id="IPR035952">
    <property type="entry name" value="Rhomboid-like_sf"/>
</dbReference>
<evidence type="ECO:0000256" key="5">
    <source>
        <dbReference type="ARBA" id="ARBA00022989"/>
    </source>
</evidence>
<evidence type="ECO:0000313" key="10">
    <source>
        <dbReference type="Proteomes" id="UP000050509"/>
    </source>
</evidence>
<keyword evidence="3" id="KW-0997">Cell inner membrane</keyword>
<feature type="transmembrane region" description="Helical" evidence="7">
    <location>
        <begin position="130"/>
        <end position="149"/>
    </location>
</feature>
<accession>A0A0P9DA16</accession>
<dbReference type="InterPro" id="IPR022764">
    <property type="entry name" value="Peptidase_S54_rhomboid_dom"/>
</dbReference>
<dbReference type="PANTHER" id="PTHR43066:SF26">
    <property type="entry name" value="RHOMBOID PROTEASE GLPG"/>
    <property type="match status" value="1"/>
</dbReference>
<feature type="domain" description="Peptidase S54 rhomboid" evidence="8">
    <location>
        <begin position="71"/>
        <end position="223"/>
    </location>
</feature>
<dbReference type="FunFam" id="1.20.1540.10:FF:000027">
    <property type="entry name" value="Rhomboid family intramembrane serine protease"/>
    <property type="match status" value="1"/>
</dbReference>
<proteinExistence type="predicted"/>
<evidence type="ECO:0000256" key="1">
    <source>
        <dbReference type="ARBA" id="ARBA00004141"/>
    </source>
</evidence>
<evidence type="ECO:0000256" key="7">
    <source>
        <dbReference type="SAM" id="Phobius"/>
    </source>
</evidence>
<dbReference type="SUPFAM" id="SSF144091">
    <property type="entry name" value="Rhomboid-like"/>
    <property type="match status" value="1"/>
</dbReference>
<feature type="transmembrane region" description="Helical" evidence="7">
    <location>
        <begin position="71"/>
        <end position="92"/>
    </location>
</feature>
<feature type="transmembrane region" description="Helical" evidence="7">
    <location>
        <begin position="12"/>
        <end position="30"/>
    </location>
</feature>
<keyword evidence="6 7" id="KW-0472">Membrane</keyword>
<dbReference type="Pfam" id="PF01694">
    <property type="entry name" value="Rhomboid"/>
    <property type="match status" value="1"/>
</dbReference>
<evidence type="ECO:0000256" key="2">
    <source>
        <dbReference type="ARBA" id="ARBA00022475"/>
    </source>
</evidence>